<dbReference type="EMBL" id="MU853827">
    <property type="protein sequence ID" value="KAK3938518.1"/>
    <property type="molecule type" value="Genomic_DNA"/>
</dbReference>
<gene>
    <name evidence="6" type="ORF">QBC46DRAFT_389861</name>
</gene>
<sequence length="206" mass="23307">MSDSITTSRKPPSPPPLPPLPPSRPKVESPSPFLAKLESAPADWLSRPVEISKLAPYRYEPTYYFFYGTLTQPHILKGVLDLKSDPELRPAKVIGYSVSSWGQYKALIDGKTGEEVSGYAFQVQSTEQEFKLARYETSSYRPAPCWIYFTDGTEHARVAGYTFKYAGDAQALNDGRFDRTLWEMQMGMRLPPTWRKKVGEELGSRD</sequence>
<dbReference type="InterPro" id="IPR045038">
    <property type="entry name" value="AIG2-like"/>
</dbReference>
<dbReference type="PANTHER" id="PTHR31544:SF4">
    <property type="entry name" value="GAMMA-GLUTAMYLCYCLOTRANSFERASE-RELATED"/>
    <property type="match status" value="1"/>
</dbReference>
<dbReference type="GO" id="GO:0016740">
    <property type="term" value="F:transferase activity"/>
    <property type="evidence" value="ECO:0007669"/>
    <property type="project" value="UniProtKB-KW"/>
</dbReference>
<dbReference type="InterPro" id="IPR036568">
    <property type="entry name" value="GGCT-like_sf"/>
</dbReference>
<organism evidence="6 7">
    <name type="scientific">Diplogelasinospora grovesii</name>
    <dbReference type="NCBI Taxonomy" id="303347"/>
    <lineage>
        <taxon>Eukaryota</taxon>
        <taxon>Fungi</taxon>
        <taxon>Dikarya</taxon>
        <taxon>Ascomycota</taxon>
        <taxon>Pezizomycotina</taxon>
        <taxon>Sordariomycetes</taxon>
        <taxon>Sordariomycetidae</taxon>
        <taxon>Sordariales</taxon>
        <taxon>Diplogelasinosporaceae</taxon>
        <taxon>Diplogelasinospora</taxon>
    </lineage>
</organism>
<dbReference type="Pfam" id="PF06094">
    <property type="entry name" value="GGACT"/>
    <property type="match status" value="1"/>
</dbReference>
<keyword evidence="2" id="KW-0808">Transferase</keyword>
<feature type="compositionally biased region" description="Pro residues" evidence="4">
    <location>
        <begin position="11"/>
        <end position="24"/>
    </location>
</feature>
<evidence type="ECO:0000256" key="4">
    <source>
        <dbReference type="SAM" id="MobiDB-lite"/>
    </source>
</evidence>
<accession>A0AAN6N5C4</accession>
<dbReference type="PANTHER" id="PTHR31544">
    <property type="entry name" value="AIG2-LIKE PROTEIN D"/>
    <property type="match status" value="1"/>
</dbReference>
<proteinExistence type="inferred from homology"/>
<dbReference type="InterPro" id="IPR009288">
    <property type="entry name" value="AIG2-like_dom"/>
</dbReference>
<feature type="region of interest" description="Disordered" evidence="4">
    <location>
        <begin position="1"/>
        <end position="32"/>
    </location>
</feature>
<dbReference type="AlphaFoldDB" id="A0AAN6N5C4"/>
<evidence type="ECO:0000256" key="3">
    <source>
        <dbReference type="ARBA" id="ARBA00030602"/>
    </source>
</evidence>
<comment type="caution">
    <text evidence="6">The sequence shown here is derived from an EMBL/GenBank/DDBJ whole genome shotgun (WGS) entry which is preliminary data.</text>
</comment>
<name>A0AAN6N5C4_9PEZI</name>
<reference evidence="7" key="1">
    <citation type="journal article" date="2023" name="Mol. Phylogenet. Evol.">
        <title>Genome-scale phylogeny and comparative genomics of the fungal order Sordariales.</title>
        <authorList>
            <person name="Hensen N."/>
            <person name="Bonometti L."/>
            <person name="Westerberg I."/>
            <person name="Brannstrom I.O."/>
            <person name="Guillou S."/>
            <person name="Cros-Aarteil S."/>
            <person name="Calhoun S."/>
            <person name="Haridas S."/>
            <person name="Kuo A."/>
            <person name="Mondo S."/>
            <person name="Pangilinan J."/>
            <person name="Riley R."/>
            <person name="LaButti K."/>
            <person name="Andreopoulos B."/>
            <person name="Lipzen A."/>
            <person name="Chen C."/>
            <person name="Yan M."/>
            <person name="Daum C."/>
            <person name="Ng V."/>
            <person name="Clum A."/>
            <person name="Steindorff A."/>
            <person name="Ohm R.A."/>
            <person name="Martin F."/>
            <person name="Silar P."/>
            <person name="Natvig D.O."/>
            <person name="Lalanne C."/>
            <person name="Gautier V."/>
            <person name="Ament-Velasquez S.L."/>
            <person name="Kruys A."/>
            <person name="Hutchinson M.I."/>
            <person name="Powell A.J."/>
            <person name="Barry K."/>
            <person name="Miller A.N."/>
            <person name="Grigoriev I.V."/>
            <person name="Debuchy R."/>
            <person name="Gladieux P."/>
            <person name="Hiltunen Thoren M."/>
            <person name="Johannesson H."/>
        </authorList>
    </citation>
    <scope>NUCLEOTIDE SEQUENCE [LARGE SCALE GENOMIC DNA]</scope>
    <source>
        <strain evidence="7">CBS 340.73</strain>
    </source>
</reference>
<keyword evidence="7" id="KW-1185">Reference proteome</keyword>
<evidence type="ECO:0000256" key="2">
    <source>
        <dbReference type="ARBA" id="ARBA00022679"/>
    </source>
</evidence>
<dbReference type="InterPro" id="IPR013024">
    <property type="entry name" value="GGCT-like"/>
</dbReference>
<dbReference type="Gene3D" id="3.10.490.10">
    <property type="entry name" value="Gamma-glutamyl cyclotransferase-like"/>
    <property type="match status" value="1"/>
</dbReference>
<dbReference type="Proteomes" id="UP001303473">
    <property type="component" value="Unassembled WGS sequence"/>
</dbReference>
<evidence type="ECO:0000313" key="7">
    <source>
        <dbReference type="Proteomes" id="UP001303473"/>
    </source>
</evidence>
<dbReference type="SUPFAM" id="SSF110857">
    <property type="entry name" value="Gamma-glutamyl cyclotransferase-like"/>
    <property type="match status" value="1"/>
</dbReference>
<protein>
    <recommendedName>
        <fullName evidence="3">Putative gamma-glutamylcyclotransferase</fullName>
    </recommendedName>
</protein>
<evidence type="ECO:0000259" key="5">
    <source>
        <dbReference type="Pfam" id="PF06094"/>
    </source>
</evidence>
<feature type="domain" description="Gamma-glutamylcyclotransferase AIG2-like" evidence="5">
    <location>
        <begin position="64"/>
        <end position="167"/>
    </location>
</feature>
<comment type="similarity">
    <text evidence="1">Belongs to the gamma-glutamylcyclotransferase family.</text>
</comment>
<dbReference type="CDD" id="cd06661">
    <property type="entry name" value="GGCT_like"/>
    <property type="match status" value="1"/>
</dbReference>
<evidence type="ECO:0000256" key="1">
    <source>
        <dbReference type="ARBA" id="ARBA00008861"/>
    </source>
</evidence>
<evidence type="ECO:0000313" key="6">
    <source>
        <dbReference type="EMBL" id="KAK3938518.1"/>
    </source>
</evidence>